<dbReference type="InterPro" id="IPR011079">
    <property type="entry name" value="Ala_racemase_C"/>
</dbReference>
<dbReference type="InterPro" id="IPR020622">
    <property type="entry name" value="Ala_racemase_pyridoxalP-BS"/>
</dbReference>
<evidence type="ECO:0000256" key="1">
    <source>
        <dbReference type="ARBA" id="ARBA00001933"/>
    </source>
</evidence>
<dbReference type="PROSITE" id="PS00395">
    <property type="entry name" value="ALANINE_RACEMASE"/>
    <property type="match status" value="1"/>
</dbReference>
<dbReference type="EMBL" id="BSUK01000001">
    <property type="protein sequence ID" value="GMA22677.1"/>
    <property type="molecule type" value="Genomic_DNA"/>
</dbReference>
<feature type="binding site" evidence="4">
    <location>
        <position position="137"/>
    </location>
    <ligand>
        <name>substrate</name>
    </ligand>
</feature>
<evidence type="ECO:0000256" key="3">
    <source>
        <dbReference type="ARBA" id="ARBA00023235"/>
    </source>
</evidence>
<dbReference type="InterPro" id="IPR029066">
    <property type="entry name" value="PLP-binding_barrel"/>
</dbReference>
<protein>
    <recommendedName>
        <fullName evidence="4">Alanine racemase</fullName>
        <ecNumber evidence="4">5.1.1.1</ecNumber>
    </recommendedName>
</protein>
<evidence type="ECO:0000313" key="6">
    <source>
        <dbReference type="EMBL" id="GMA22677.1"/>
    </source>
</evidence>
<comment type="catalytic activity">
    <reaction evidence="4">
        <text>L-alanine = D-alanine</text>
        <dbReference type="Rhea" id="RHEA:20249"/>
        <dbReference type="ChEBI" id="CHEBI:57416"/>
        <dbReference type="ChEBI" id="CHEBI:57972"/>
        <dbReference type="EC" id="5.1.1.1"/>
    </reaction>
</comment>
<dbReference type="PANTHER" id="PTHR30511:SF0">
    <property type="entry name" value="ALANINE RACEMASE, CATABOLIC-RELATED"/>
    <property type="match status" value="1"/>
</dbReference>
<comment type="pathway">
    <text evidence="4">Amino-acid biosynthesis; D-alanine biosynthesis; D-alanine from L-alanine: step 1/1.</text>
</comment>
<dbReference type="Pfam" id="PF01168">
    <property type="entry name" value="Ala_racemase_N"/>
    <property type="match status" value="1"/>
</dbReference>
<reference evidence="7" key="1">
    <citation type="journal article" date="2019" name="Int. J. Syst. Evol. Microbiol.">
        <title>The Global Catalogue of Microorganisms (GCM) 10K type strain sequencing project: providing services to taxonomists for standard genome sequencing and annotation.</title>
        <authorList>
            <consortium name="The Broad Institute Genomics Platform"/>
            <consortium name="The Broad Institute Genome Sequencing Center for Infectious Disease"/>
            <person name="Wu L."/>
            <person name="Ma J."/>
        </authorList>
    </citation>
    <scope>NUCLEOTIDE SEQUENCE [LARGE SCALE GENOMIC DNA]</scope>
    <source>
        <strain evidence="7">NBRC 106348</strain>
    </source>
</reference>
<dbReference type="InterPro" id="IPR001608">
    <property type="entry name" value="Ala_racemase_N"/>
</dbReference>
<dbReference type="PRINTS" id="PR00992">
    <property type="entry name" value="ALARACEMASE"/>
</dbReference>
<accession>A0ABQ6HWA8</accession>
<dbReference type="InterPro" id="IPR009006">
    <property type="entry name" value="Ala_racemase/Decarboxylase_C"/>
</dbReference>
<dbReference type="SMART" id="SM01005">
    <property type="entry name" value="Ala_racemase_C"/>
    <property type="match status" value="1"/>
</dbReference>
<name>A0ABQ6HWA8_9MICO</name>
<dbReference type="Pfam" id="PF00842">
    <property type="entry name" value="Ala_racemase_C"/>
    <property type="match status" value="1"/>
</dbReference>
<evidence type="ECO:0000256" key="4">
    <source>
        <dbReference type="HAMAP-Rule" id="MF_01201"/>
    </source>
</evidence>
<dbReference type="SUPFAM" id="SSF50621">
    <property type="entry name" value="Alanine racemase C-terminal domain-like"/>
    <property type="match status" value="1"/>
</dbReference>
<evidence type="ECO:0000259" key="5">
    <source>
        <dbReference type="SMART" id="SM01005"/>
    </source>
</evidence>
<sequence>MSTYPARAVVDLAAIRHNVRTLGERAPGAAVMAVVKADAYGHGLVPSARAALAGGATWLGVAQATEALALRAAGVGPDDARVLTWLHVPGVDFAALLEADVDVSVAAPWAVDDVVAAARATGRTARVHLKVDTGLGRNGVMAEDVDSVLPALLKAEAEGTVRLVGLWSHLALADEPDHPSVRAQRVVFDDVLEHAERAGARLEVRHLANSAATLTAPELHYDLVRPGLAVYGMSPVPQLASPGDLGLVPAMTLEADLATVKRVRAGQGVSYAHLYTTTQDTALGIVPLGYADGIPRHASGGSAGPGGPVLVGPDDAARVVRIAGRVCMDQVVLDLGPDTTERAGDTVRLFGVDEPLLGGGTAPTAQDWADAADTISYEITTRLGSRIPRVHVDTEDRVSRAENA</sequence>
<dbReference type="HAMAP" id="MF_01201">
    <property type="entry name" value="Ala_racemase"/>
    <property type="match status" value="1"/>
</dbReference>
<proteinExistence type="inferred from homology"/>
<keyword evidence="7" id="KW-1185">Reference proteome</keyword>
<feature type="active site" description="Proton acceptor; specific for D-alanine" evidence="4">
    <location>
        <position position="36"/>
    </location>
</feature>
<comment type="function">
    <text evidence="4">Catalyzes the interconversion of L-alanine and D-alanine. May also act on other amino acids.</text>
</comment>
<dbReference type="PANTHER" id="PTHR30511">
    <property type="entry name" value="ALANINE RACEMASE"/>
    <property type="match status" value="1"/>
</dbReference>
<dbReference type="Gene3D" id="3.20.20.10">
    <property type="entry name" value="Alanine racemase"/>
    <property type="match status" value="1"/>
</dbReference>
<dbReference type="Gene3D" id="2.40.37.10">
    <property type="entry name" value="Lyase, Ornithine Decarboxylase, Chain A, domain 1"/>
    <property type="match status" value="1"/>
</dbReference>
<organism evidence="6 7">
    <name type="scientific">Luteimicrobium album</name>
    <dbReference type="NCBI Taxonomy" id="1054550"/>
    <lineage>
        <taxon>Bacteria</taxon>
        <taxon>Bacillati</taxon>
        <taxon>Actinomycetota</taxon>
        <taxon>Actinomycetes</taxon>
        <taxon>Micrococcales</taxon>
        <taxon>Luteimicrobium</taxon>
    </lineage>
</organism>
<feature type="modified residue" description="N6-(pyridoxal phosphate)lysine" evidence="4">
    <location>
        <position position="36"/>
    </location>
</feature>
<dbReference type="SUPFAM" id="SSF51419">
    <property type="entry name" value="PLP-binding barrel"/>
    <property type="match status" value="1"/>
</dbReference>
<dbReference type="CDD" id="cd00430">
    <property type="entry name" value="PLPDE_III_AR"/>
    <property type="match status" value="1"/>
</dbReference>
<keyword evidence="3 4" id="KW-0413">Isomerase</keyword>
<comment type="cofactor">
    <cofactor evidence="1 4">
        <name>pyridoxal 5'-phosphate</name>
        <dbReference type="ChEBI" id="CHEBI:597326"/>
    </cofactor>
</comment>
<comment type="similarity">
    <text evidence="4">Belongs to the alanine racemase family.</text>
</comment>
<dbReference type="InterPro" id="IPR000821">
    <property type="entry name" value="Ala_racemase"/>
</dbReference>
<dbReference type="EC" id="5.1.1.1" evidence="4"/>
<feature type="active site" description="Proton acceptor; specific for L-alanine" evidence="4">
    <location>
        <position position="271"/>
    </location>
</feature>
<comment type="caution">
    <text evidence="6">The sequence shown here is derived from an EMBL/GenBank/DDBJ whole genome shotgun (WGS) entry which is preliminary data.</text>
</comment>
<keyword evidence="2 4" id="KW-0663">Pyridoxal phosphate</keyword>
<feature type="domain" description="Alanine racemase C-terminal" evidence="5">
    <location>
        <begin position="250"/>
        <end position="392"/>
    </location>
</feature>
<evidence type="ECO:0000256" key="2">
    <source>
        <dbReference type="ARBA" id="ARBA00022898"/>
    </source>
</evidence>
<dbReference type="NCBIfam" id="TIGR00492">
    <property type="entry name" value="alr"/>
    <property type="match status" value="1"/>
</dbReference>
<evidence type="ECO:0000313" key="7">
    <source>
        <dbReference type="Proteomes" id="UP001157091"/>
    </source>
</evidence>
<dbReference type="Proteomes" id="UP001157091">
    <property type="component" value="Unassembled WGS sequence"/>
</dbReference>
<gene>
    <name evidence="6" type="primary">alr</name>
    <name evidence="6" type="ORF">GCM10025864_04360</name>
</gene>
<feature type="binding site" evidence="4">
    <location>
        <position position="328"/>
    </location>
    <ligand>
        <name>substrate</name>
    </ligand>
</feature>